<feature type="transmembrane region" description="Helical" evidence="7">
    <location>
        <begin position="27"/>
        <end position="52"/>
    </location>
</feature>
<dbReference type="AlphaFoldDB" id="A0A9E2NUK1"/>
<dbReference type="InterPro" id="IPR011527">
    <property type="entry name" value="ABC1_TM_dom"/>
</dbReference>
<dbReference type="InterPro" id="IPR039421">
    <property type="entry name" value="Type_1_exporter"/>
</dbReference>
<evidence type="ECO:0000256" key="6">
    <source>
        <dbReference type="ARBA" id="ARBA00023136"/>
    </source>
</evidence>
<dbReference type="GO" id="GO:0005524">
    <property type="term" value="F:ATP binding"/>
    <property type="evidence" value="ECO:0007669"/>
    <property type="project" value="UniProtKB-KW"/>
</dbReference>
<dbReference type="SUPFAM" id="SSF52540">
    <property type="entry name" value="P-loop containing nucleoside triphosphate hydrolases"/>
    <property type="match status" value="1"/>
</dbReference>
<dbReference type="GO" id="GO:0005886">
    <property type="term" value="C:plasma membrane"/>
    <property type="evidence" value="ECO:0007669"/>
    <property type="project" value="UniProtKB-SubCell"/>
</dbReference>
<dbReference type="PROSITE" id="PS50893">
    <property type="entry name" value="ABC_TRANSPORTER_2"/>
    <property type="match status" value="1"/>
</dbReference>
<dbReference type="Pfam" id="PF00664">
    <property type="entry name" value="ABC_membrane"/>
    <property type="match status" value="1"/>
</dbReference>
<evidence type="ECO:0000256" key="4">
    <source>
        <dbReference type="ARBA" id="ARBA00022840"/>
    </source>
</evidence>
<keyword evidence="3" id="KW-0547">Nucleotide-binding</keyword>
<evidence type="ECO:0000313" key="10">
    <source>
        <dbReference type="EMBL" id="MBU3829338.1"/>
    </source>
</evidence>
<keyword evidence="4" id="KW-0067">ATP-binding</keyword>
<dbReference type="NCBIfam" id="TIGR02868">
    <property type="entry name" value="CydC"/>
    <property type="match status" value="1"/>
</dbReference>
<proteinExistence type="predicted"/>
<feature type="transmembrane region" description="Helical" evidence="7">
    <location>
        <begin position="58"/>
        <end position="78"/>
    </location>
</feature>
<reference evidence="10" key="2">
    <citation type="submission" date="2021-04" db="EMBL/GenBank/DDBJ databases">
        <authorList>
            <person name="Gilroy R."/>
        </authorList>
    </citation>
    <scope>NUCLEOTIDE SEQUENCE</scope>
    <source>
        <strain evidence="10">876</strain>
    </source>
</reference>
<dbReference type="InterPro" id="IPR027417">
    <property type="entry name" value="P-loop_NTPase"/>
</dbReference>
<evidence type="ECO:0000259" key="9">
    <source>
        <dbReference type="PROSITE" id="PS50929"/>
    </source>
</evidence>
<comment type="caution">
    <text evidence="10">The sequence shown here is derived from an EMBL/GenBank/DDBJ whole genome shotgun (WGS) entry which is preliminary data.</text>
</comment>
<feature type="domain" description="ABC transmembrane type-1" evidence="9">
    <location>
        <begin position="32"/>
        <end position="279"/>
    </location>
</feature>
<dbReference type="PANTHER" id="PTHR43394:SF1">
    <property type="entry name" value="ATP-BINDING CASSETTE SUB-FAMILY B MEMBER 10, MITOCHONDRIAL"/>
    <property type="match status" value="1"/>
</dbReference>
<evidence type="ECO:0000256" key="7">
    <source>
        <dbReference type="SAM" id="Phobius"/>
    </source>
</evidence>
<dbReference type="CDD" id="cd03247">
    <property type="entry name" value="ABCC_cytochrome_bd"/>
    <property type="match status" value="1"/>
</dbReference>
<evidence type="ECO:0000256" key="3">
    <source>
        <dbReference type="ARBA" id="ARBA00022741"/>
    </source>
</evidence>
<evidence type="ECO:0000256" key="1">
    <source>
        <dbReference type="ARBA" id="ARBA00004651"/>
    </source>
</evidence>
<dbReference type="GO" id="GO:0045454">
    <property type="term" value="P:cell redox homeostasis"/>
    <property type="evidence" value="ECO:0007669"/>
    <property type="project" value="InterPro"/>
</dbReference>
<dbReference type="Gene3D" id="3.40.50.300">
    <property type="entry name" value="P-loop containing nucleotide triphosphate hydrolases"/>
    <property type="match status" value="1"/>
</dbReference>
<comment type="subcellular location">
    <subcellularLocation>
        <location evidence="1">Cell membrane</location>
        <topology evidence="1">Multi-pass membrane protein</topology>
    </subcellularLocation>
</comment>
<keyword evidence="2 7" id="KW-0812">Transmembrane</keyword>
<dbReference type="InterPro" id="IPR003593">
    <property type="entry name" value="AAA+_ATPase"/>
</dbReference>
<accession>A0A9E2NUK1</accession>
<dbReference type="Gene3D" id="1.20.1560.10">
    <property type="entry name" value="ABC transporter type 1, transmembrane domain"/>
    <property type="match status" value="1"/>
</dbReference>
<dbReference type="SMART" id="SM00382">
    <property type="entry name" value="AAA"/>
    <property type="match status" value="1"/>
</dbReference>
<dbReference type="EMBL" id="JAHLFK010000002">
    <property type="protein sequence ID" value="MBU3829338.1"/>
    <property type="molecule type" value="Genomic_DNA"/>
</dbReference>
<feature type="transmembrane region" description="Helical" evidence="7">
    <location>
        <begin position="280"/>
        <end position="300"/>
    </location>
</feature>
<dbReference type="Pfam" id="PF00005">
    <property type="entry name" value="ABC_tran"/>
    <property type="match status" value="1"/>
</dbReference>
<name>A0A9E2NUK1_9LACO</name>
<organism evidence="10 11">
    <name type="scientific">Candidatus Limosilactobacillus merdavium</name>
    <dbReference type="NCBI Taxonomy" id="2838651"/>
    <lineage>
        <taxon>Bacteria</taxon>
        <taxon>Bacillati</taxon>
        <taxon>Bacillota</taxon>
        <taxon>Bacilli</taxon>
        <taxon>Lactobacillales</taxon>
        <taxon>Lactobacillaceae</taxon>
        <taxon>Limosilactobacillus</taxon>
    </lineage>
</organism>
<evidence type="ECO:0000313" key="11">
    <source>
        <dbReference type="Proteomes" id="UP000824180"/>
    </source>
</evidence>
<feature type="transmembrane region" description="Helical" evidence="7">
    <location>
        <begin position="255"/>
        <end position="274"/>
    </location>
</feature>
<feature type="domain" description="ABC transporter" evidence="8">
    <location>
        <begin position="341"/>
        <end position="575"/>
    </location>
</feature>
<evidence type="ECO:0000256" key="5">
    <source>
        <dbReference type="ARBA" id="ARBA00022989"/>
    </source>
</evidence>
<dbReference type="Proteomes" id="UP000824180">
    <property type="component" value="Unassembled WGS sequence"/>
</dbReference>
<gene>
    <name evidence="10" type="primary">cydC</name>
    <name evidence="10" type="ORF">H9843_00305</name>
</gene>
<feature type="transmembrane region" description="Helical" evidence="7">
    <location>
        <begin position="170"/>
        <end position="190"/>
    </location>
</feature>
<keyword evidence="5 7" id="KW-1133">Transmembrane helix</keyword>
<dbReference type="GO" id="GO:0016887">
    <property type="term" value="F:ATP hydrolysis activity"/>
    <property type="evidence" value="ECO:0007669"/>
    <property type="project" value="InterPro"/>
</dbReference>
<protein>
    <submittedName>
        <fullName evidence="10">Thiol reductant ABC exporter subunit CydC</fullName>
    </submittedName>
</protein>
<dbReference type="SUPFAM" id="SSF90123">
    <property type="entry name" value="ABC transporter transmembrane region"/>
    <property type="match status" value="1"/>
</dbReference>
<dbReference type="InterPro" id="IPR003439">
    <property type="entry name" value="ABC_transporter-like_ATP-bd"/>
</dbReference>
<dbReference type="GO" id="GO:0015421">
    <property type="term" value="F:ABC-type oligopeptide transporter activity"/>
    <property type="evidence" value="ECO:0007669"/>
    <property type="project" value="TreeGrafter"/>
</dbReference>
<dbReference type="GO" id="GO:0034775">
    <property type="term" value="P:glutathione transmembrane transport"/>
    <property type="evidence" value="ECO:0007669"/>
    <property type="project" value="InterPro"/>
</dbReference>
<dbReference type="InterPro" id="IPR014223">
    <property type="entry name" value="ABC_CydC/D"/>
</dbReference>
<sequence length="579" mass="65202">MSKIPLLKALRHDRWVRPFLRKYRWTLTLAILLGILTFVCADGLMFTAGYLISKCATMPFNILLVYVPIVLTRAFGIFRPVFHYAERLTSHNWVLKMTSVFRKKLYNSLEKDAVFFNSKYRIGDILGLLSEDVAHIQNLYLRTIFPMLVASGLYLIIVIALGALTPWMGLLMLLLFGLIIFGIPVWSILVNGARQEQEKQATNKLYSDLTDNVMGITDWILSGNSAKYIRRHDTHEQKLMSSQKAMHRFNNFRDFLLQMVILLIIISLVVWGSYRFGGHWGANWIAAFVLCVFPLDEALVGLPAAAQQTNVYTDSLVRLNNLPQTSKEKATAPQIEAPYQIKVSDVSFRYSPDTRLILQHLNLDIQPGEKLAILGRSGAGKSTLASLIRGDLKPSDGQITLNGEPTSSFGDQIADYIGVVHQSPYLFNTTVLNNIRLGNEEATEDDVWDVLKRVGLEKKVQQLPEGLNTKIGEAGSIFSGGERHRLSLARILLKNVPIVILDEPTVGLDPLTEQQVIDTFINELEGKTLIWITHHLQGIEAMDQVVFIEDGKISMSGTPQELWENNSHYQKLKKADQGL</sequence>
<evidence type="ECO:0000256" key="2">
    <source>
        <dbReference type="ARBA" id="ARBA00022692"/>
    </source>
</evidence>
<dbReference type="PANTHER" id="PTHR43394">
    <property type="entry name" value="ATP-DEPENDENT PERMEASE MDL1, MITOCHONDRIAL"/>
    <property type="match status" value="1"/>
</dbReference>
<dbReference type="InterPro" id="IPR036640">
    <property type="entry name" value="ABC1_TM_sf"/>
</dbReference>
<keyword evidence="6 7" id="KW-0472">Membrane</keyword>
<evidence type="ECO:0000259" key="8">
    <source>
        <dbReference type="PROSITE" id="PS50893"/>
    </source>
</evidence>
<dbReference type="PROSITE" id="PS50929">
    <property type="entry name" value="ABC_TM1F"/>
    <property type="match status" value="1"/>
</dbReference>
<reference evidence="10" key="1">
    <citation type="journal article" date="2021" name="PeerJ">
        <title>Extensive microbial diversity within the chicken gut microbiome revealed by metagenomics and culture.</title>
        <authorList>
            <person name="Gilroy R."/>
            <person name="Ravi A."/>
            <person name="Getino M."/>
            <person name="Pursley I."/>
            <person name="Horton D.L."/>
            <person name="Alikhan N.F."/>
            <person name="Baker D."/>
            <person name="Gharbi K."/>
            <person name="Hall N."/>
            <person name="Watson M."/>
            <person name="Adriaenssens E.M."/>
            <person name="Foster-Nyarko E."/>
            <person name="Jarju S."/>
            <person name="Secka A."/>
            <person name="Antonio M."/>
            <person name="Oren A."/>
            <person name="Chaudhuri R.R."/>
            <person name="La Ragione R."/>
            <person name="Hildebrand F."/>
            <person name="Pallen M.J."/>
        </authorList>
    </citation>
    <scope>NUCLEOTIDE SEQUENCE</scope>
    <source>
        <strain evidence="10">876</strain>
    </source>
</reference>
<feature type="transmembrane region" description="Helical" evidence="7">
    <location>
        <begin position="144"/>
        <end position="164"/>
    </location>
</feature>